<dbReference type="InterPro" id="IPR036390">
    <property type="entry name" value="WH_DNA-bd_sf"/>
</dbReference>
<evidence type="ECO:0000256" key="2">
    <source>
        <dbReference type="ARBA" id="ARBA00011038"/>
    </source>
</evidence>
<reference evidence="8" key="1">
    <citation type="journal article" date="2019" name="Nat. Commun.">
        <title>Expansion of phycobilisome linker gene families in mesophilic red algae.</title>
        <authorList>
            <person name="Lee J."/>
            <person name="Kim D."/>
            <person name="Bhattacharya D."/>
            <person name="Yoon H.S."/>
        </authorList>
    </citation>
    <scope>NUCLEOTIDE SEQUENCE [LARGE SCALE GENOMIC DNA]</scope>
    <source>
        <strain evidence="8">CCMP 1328</strain>
    </source>
</reference>
<dbReference type="GO" id="GO:0005654">
    <property type="term" value="C:nucleoplasm"/>
    <property type="evidence" value="ECO:0007669"/>
    <property type="project" value="UniProtKB-ARBA"/>
</dbReference>
<evidence type="ECO:0000313" key="8">
    <source>
        <dbReference type="Proteomes" id="UP000324585"/>
    </source>
</evidence>
<dbReference type="OMA" id="VGTTKKC"/>
<name>A0A5J4YYI1_PORPP</name>
<dbReference type="PANTHER" id="PTHR12780">
    <property type="entry name" value="RNA POLYMERASE III DNA DIRECTED , 39KD SUBUNIT-RELATED"/>
    <property type="match status" value="1"/>
</dbReference>
<dbReference type="Pfam" id="PF05158">
    <property type="entry name" value="RNA_pol_Rpc34"/>
    <property type="match status" value="2"/>
</dbReference>
<organism evidence="7 8">
    <name type="scientific">Porphyridium purpureum</name>
    <name type="common">Red alga</name>
    <name type="synonym">Porphyridium cruentum</name>
    <dbReference type="NCBI Taxonomy" id="35688"/>
    <lineage>
        <taxon>Eukaryota</taxon>
        <taxon>Rhodophyta</taxon>
        <taxon>Bangiophyceae</taxon>
        <taxon>Porphyridiales</taxon>
        <taxon>Porphyridiaceae</taxon>
        <taxon>Porphyridium</taxon>
    </lineage>
</organism>
<evidence type="ECO:0000256" key="6">
    <source>
        <dbReference type="PIRNR" id="PIRNR028763"/>
    </source>
</evidence>
<gene>
    <name evidence="7" type="ORF">FVE85_2097</name>
</gene>
<dbReference type="GO" id="GO:0005737">
    <property type="term" value="C:cytoplasm"/>
    <property type="evidence" value="ECO:0007669"/>
    <property type="project" value="UniProtKB-ARBA"/>
</dbReference>
<evidence type="ECO:0000256" key="3">
    <source>
        <dbReference type="ARBA" id="ARBA00022478"/>
    </source>
</evidence>
<dbReference type="EMBL" id="VRMN01000003">
    <property type="protein sequence ID" value="KAA8495942.1"/>
    <property type="molecule type" value="Genomic_DNA"/>
</dbReference>
<dbReference type="Proteomes" id="UP000324585">
    <property type="component" value="Unassembled WGS sequence"/>
</dbReference>
<evidence type="ECO:0000256" key="4">
    <source>
        <dbReference type="ARBA" id="ARBA00023163"/>
    </source>
</evidence>
<dbReference type="InterPro" id="IPR036388">
    <property type="entry name" value="WH-like_DNA-bd_sf"/>
</dbReference>
<dbReference type="OrthoDB" id="1608at2759"/>
<evidence type="ECO:0000256" key="1">
    <source>
        <dbReference type="ARBA" id="ARBA00004123"/>
    </source>
</evidence>
<dbReference type="InterPro" id="IPR007832">
    <property type="entry name" value="RNA_pol_Rpc34"/>
</dbReference>
<comment type="subcellular location">
    <subcellularLocation>
        <location evidence="1 6">Nucleus</location>
    </subcellularLocation>
</comment>
<keyword evidence="4 6" id="KW-0804">Transcription</keyword>
<comment type="similarity">
    <text evidence="2 6">Belongs to the eukaryotic RPC34/RPC39 RNA polymerase subunit family.</text>
</comment>
<protein>
    <recommendedName>
        <fullName evidence="6">DNA-directed RNA polymerase III subunit RPC6</fullName>
        <shortName evidence="6">RNA polymerase III subunit C6</shortName>
    </recommendedName>
</protein>
<dbReference type="InterPro" id="IPR016049">
    <property type="entry name" value="RNA_pol_Rpc34-like"/>
</dbReference>
<keyword evidence="3 6" id="KW-0240">DNA-directed RNA polymerase</keyword>
<dbReference type="FunFam" id="1.10.10.10:FF:000116">
    <property type="entry name" value="DNA-directed RNA polymerase III subunit RPC6"/>
    <property type="match status" value="1"/>
</dbReference>
<dbReference type="SUPFAM" id="SSF46785">
    <property type="entry name" value="Winged helix' DNA-binding domain"/>
    <property type="match status" value="1"/>
</dbReference>
<dbReference type="Gene3D" id="1.10.10.10">
    <property type="entry name" value="Winged helix-like DNA-binding domain superfamily/Winged helix DNA-binding domain"/>
    <property type="match status" value="1"/>
</dbReference>
<sequence>MASVAVADHGLDPDQLTQVEDAILELAKQGNMDLTRMADALAPVLDPPVETKKLVAVFNGLLRKGRVVLRRDKHGKTVYDCLSADEAKKFMGLGVEDRLVLSLVKDASNMGIWAKDLRTKSGLQLNQFTKVLKTLEGRQLIKSVKSVKAKNKKFYMLFEIEPSAELAGGPWFSDQKELDLDFIYALQQALVHYMADVGAPILAKQAAEYIASSQISKEVLDEQHIKDLLDVLVYDGQVERNAILNPEEAMDLADEDREDHPEYLYSLAKRHTGPATCTEMPCGVCPVEHLCTPGGDVSPRRCPYMKEWLDMF</sequence>
<dbReference type="GO" id="GO:0006383">
    <property type="term" value="P:transcription by RNA polymerase III"/>
    <property type="evidence" value="ECO:0007669"/>
    <property type="project" value="UniProtKB-UniRule"/>
</dbReference>
<dbReference type="GO" id="GO:0005666">
    <property type="term" value="C:RNA polymerase III complex"/>
    <property type="evidence" value="ECO:0007669"/>
    <property type="project" value="UniProtKB-UniRule"/>
</dbReference>
<keyword evidence="5 6" id="KW-0539">Nucleus</keyword>
<dbReference type="PIRSF" id="PIRSF028763">
    <property type="entry name" value="RNA_pol_Rpc34"/>
    <property type="match status" value="1"/>
</dbReference>
<evidence type="ECO:0000256" key="5">
    <source>
        <dbReference type="ARBA" id="ARBA00023242"/>
    </source>
</evidence>
<keyword evidence="8" id="KW-1185">Reference proteome</keyword>
<dbReference type="AlphaFoldDB" id="A0A5J4YYI1"/>
<comment type="caution">
    <text evidence="7">The sequence shown here is derived from an EMBL/GenBank/DDBJ whole genome shotgun (WGS) entry which is preliminary data.</text>
</comment>
<accession>A0A5J4YYI1</accession>
<proteinExistence type="inferred from homology"/>
<evidence type="ECO:0000313" key="7">
    <source>
        <dbReference type="EMBL" id="KAA8495942.1"/>
    </source>
</evidence>
<comment type="function">
    <text evidence="6">DNA-dependent RNA polymerase catalyzes the transcription of DNA into RNA using the four ribonucleoside triphosphates as substrates. Specific peripheric component of RNA polymerase III which synthesizes small RNAs, such as 5S rRNA and tRNAs.</text>
</comment>